<protein>
    <submittedName>
        <fullName evidence="1">Uncharacterized protein</fullName>
    </submittedName>
</protein>
<reference evidence="2" key="1">
    <citation type="submission" date="2010-08" db="EMBL/GenBank/DDBJ databases">
        <authorList>
            <consortium name="Caenorhabditis japonica Sequencing Consortium"/>
            <person name="Wilson R.K."/>
        </authorList>
    </citation>
    <scope>NUCLEOTIDE SEQUENCE [LARGE SCALE GENOMIC DNA]</scope>
    <source>
        <strain evidence="2">DF5081</strain>
    </source>
</reference>
<name>A0A8R1EAW9_CAEJA</name>
<dbReference type="Proteomes" id="UP000005237">
    <property type="component" value="Unassembled WGS sequence"/>
</dbReference>
<evidence type="ECO:0000313" key="1">
    <source>
        <dbReference type="EnsemblMetazoa" id="CJA27418.1"/>
    </source>
</evidence>
<accession>A0A8R1EAW9</accession>
<sequence>MGYGRTHFHFVIKCAPRYFVGNWLELEARLHLTPTRRDLLNRVAATFELNSENIVGWNKREINAIVVALFLVICLIDLELGDEYLIKENVSPELSSISSDVCGIDQQELTGLYTLIRSEIC</sequence>
<reference evidence="1" key="2">
    <citation type="submission" date="2022-06" db="UniProtKB">
        <authorList>
            <consortium name="EnsemblMetazoa"/>
        </authorList>
    </citation>
    <scope>IDENTIFICATION</scope>
    <source>
        <strain evidence="1">DF5081</strain>
    </source>
</reference>
<proteinExistence type="predicted"/>
<keyword evidence="2" id="KW-1185">Reference proteome</keyword>
<dbReference type="EnsemblMetazoa" id="CJA27418.1">
    <property type="protein sequence ID" value="CJA27418.1"/>
    <property type="gene ID" value="WBGene00182990"/>
</dbReference>
<evidence type="ECO:0000313" key="2">
    <source>
        <dbReference type="Proteomes" id="UP000005237"/>
    </source>
</evidence>
<organism evidence="1 2">
    <name type="scientific">Caenorhabditis japonica</name>
    <dbReference type="NCBI Taxonomy" id="281687"/>
    <lineage>
        <taxon>Eukaryota</taxon>
        <taxon>Metazoa</taxon>
        <taxon>Ecdysozoa</taxon>
        <taxon>Nematoda</taxon>
        <taxon>Chromadorea</taxon>
        <taxon>Rhabditida</taxon>
        <taxon>Rhabditina</taxon>
        <taxon>Rhabditomorpha</taxon>
        <taxon>Rhabditoidea</taxon>
        <taxon>Rhabditidae</taxon>
        <taxon>Peloderinae</taxon>
        <taxon>Caenorhabditis</taxon>
    </lineage>
</organism>
<dbReference type="AlphaFoldDB" id="A0A8R1EAW9"/>